<dbReference type="InterPro" id="IPR014729">
    <property type="entry name" value="Rossmann-like_a/b/a_fold"/>
</dbReference>
<dbReference type="Proteomes" id="UP000465241">
    <property type="component" value="Unassembled WGS sequence"/>
</dbReference>
<dbReference type="PANTHER" id="PTHR38657">
    <property type="entry name" value="SLR1343 PROTEIN"/>
    <property type="match status" value="1"/>
</dbReference>
<dbReference type="EMBL" id="BLKT01000003">
    <property type="protein sequence ID" value="GFG59338.1"/>
    <property type="molecule type" value="Genomic_DNA"/>
</dbReference>
<protein>
    <submittedName>
        <fullName evidence="2">Deoxyribodipyrimidine photo-lyase</fullName>
    </submittedName>
</protein>
<dbReference type="Pfam" id="PF04244">
    <property type="entry name" value="DPRP"/>
    <property type="match status" value="1"/>
</dbReference>
<name>A0A7I9WPN9_9MYCO</name>
<evidence type="ECO:0000256" key="1">
    <source>
        <dbReference type="SAM" id="MobiDB-lite"/>
    </source>
</evidence>
<reference evidence="2 3" key="1">
    <citation type="journal article" date="2019" name="Emerg. Microbes Infect.">
        <title>Comprehensive subspecies identification of 175 nontuberculous mycobacteria species based on 7547 genomic profiles.</title>
        <authorList>
            <person name="Matsumoto Y."/>
            <person name="Kinjo T."/>
            <person name="Motooka D."/>
            <person name="Nabeya D."/>
            <person name="Jung N."/>
            <person name="Uechi K."/>
            <person name="Horii T."/>
            <person name="Iida T."/>
            <person name="Fujita J."/>
            <person name="Nakamura S."/>
        </authorList>
    </citation>
    <scope>NUCLEOTIDE SEQUENCE [LARGE SCALE GENOMIC DNA]</scope>
    <source>
        <strain evidence="2 3">JCM 13392</strain>
    </source>
</reference>
<feature type="region of interest" description="Disordered" evidence="1">
    <location>
        <begin position="1"/>
        <end position="20"/>
    </location>
</feature>
<dbReference type="Gene3D" id="1.25.40.80">
    <property type="match status" value="1"/>
</dbReference>
<proteinExistence type="predicted"/>
<keyword evidence="3" id="KW-1185">Reference proteome</keyword>
<dbReference type="Gene3D" id="1.10.10.1710">
    <property type="entry name" value="Deoxyribodipyrimidine photolyase-related"/>
    <property type="match status" value="1"/>
</dbReference>
<comment type="caution">
    <text evidence="2">The sequence shown here is derived from an EMBL/GenBank/DDBJ whole genome shotgun (WGS) entry which is preliminary data.</text>
</comment>
<feature type="region of interest" description="Disordered" evidence="1">
    <location>
        <begin position="206"/>
        <end position="234"/>
    </location>
</feature>
<dbReference type="Gene3D" id="3.40.50.620">
    <property type="entry name" value="HUPs"/>
    <property type="match status" value="1"/>
</dbReference>
<gene>
    <name evidence="2" type="ORF">MMUR_34740</name>
</gene>
<feature type="compositionally biased region" description="Basic and acidic residues" evidence="1">
    <location>
        <begin position="211"/>
        <end position="220"/>
    </location>
</feature>
<dbReference type="SUPFAM" id="SSF48173">
    <property type="entry name" value="Cryptochrome/photolyase FAD-binding domain"/>
    <property type="match status" value="1"/>
</dbReference>
<dbReference type="PANTHER" id="PTHR38657:SF1">
    <property type="entry name" value="SLR1343 PROTEIN"/>
    <property type="match status" value="1"/>
</dbReference>
<dbReference type="AlphaFoldDB" id="A0A7I9WPN9"/>
<dbReference type="Gene3D" id="1.10.579.10">
    <property type="entry name" value="DNA Cyclobutane Dipyrimidine Photolyase, subunit A, domain 3"/>
    <property type="match status" value="1"/>
</dbReference>
<dbReference type="InterPro" id="IPR036134">
    <property type="entry name" value="Crypto/Photolyase_FAD-like_sf"/>
</dbReference>
<sequence>MTPSQVRYQAAPQPAALPGSPAAVESLHQRDPGTETARTFAESGHTETVTKDDTPLWLFADQLGPVVHGRKHAHREVLLVEARAALAKRRYHRQKLHLVLSALRHADKDLGDRATLIRADTYTDALEQFDRPVLVHEPTSHAAEKFVHRLRKQGLVADILPTPTFALPRSDFADWAGERTKFRMEDFYRHQRRRFDILMRGNEPEGGTWNYDHDNREPPPKKQSTLEVPKPYQPREDDIDEQVRKDLDAMKLDTVGADGPRLFAVTPAEAKRALQRFIEHRLGAFGRYEDAMLGQDWAMSHSLLSVPLNLGVLHPLDAVHAAEQAYRDGQAPLAAVEGFIRQILGWREYMWHLYWHFGPDYTRKNTLDARAPLPDWWAELDSDTVTAECLRHALEGVRDRGWTHHIQRLMILGSHALQRGYRPDQLTEWFATTYVDGFRWVMPTNVVGMSQHADGGLLATKPYTSGGAYINKMSDHCGSCPYDPKKRLGDDACPFTAGYWAFVHRHRDLLEKNNRTQRMVSSMDRLKDLEAVLEQEADRSTF</sequence>
<dbReference type="InterPro" id="IPR052551">
    <property type="entry name" value="UV-DNA_repair_photolyase"/>
</dbReference>
<keyword evidence="2" id="KW-0456">Lyase</keyword>
<dbReference type="GO" id="GO:0016829">
    <property type="term" value="F:lyase activity"/>
    <property type="evidence" value="ECO:0007669"/>
    <property type="project" value="UniProtKB-KW"/>
</dbReference>
<organism evidence="2 3">
    <name type="scientific">Mycolicibacterium murale</name>
    <dbReference type="NCBI Taxonomy" id="182220"/>
    <lineage>
        <taxon>Bacteria</taxon>
        <taxon>Bacillati</taxon>
        <taxon>Actinomycetota</taxon>
        <taxon>Actinomycetes</taxon>
        <taxon>Mycobacteriales</taxon>
        <taxon>Mycobacteriaceae</taxon>
        <taxon>Mycolicibacterium</taxon>
    </lineage>
</organism>
<evidence type="ECO:0000313" key="3">
    <source>
        <dbReference type="Proteomes" id="UP000465241"/>
    </source>
</evidence>
<dbReference type="InterPro" id="IPR007357">
    <property type="entry name" value="PhrB-like"/>
</dbReference>
<accession>A0A7I9WPN9</accession>
<evidence type="ECO:0000313" key="2">
    <source>
        <dbReference type="EMBL" id="GFG59338.1"/>
    </source>
</evidence>